<feature type="compositionally biased region" description="Polar residues" evidence="6">
    <location>
        <begin position="26"/>
        <end position="43"/>
    </location>
</feature>
<evidence type="ECO:0000256" key="3">
    <source>
        <dbReference type="ARBA" id="ARBA00022692"/>
    </source>
</evidence>
<evidence type="ECO:0000256" key="5">
    <source>
        <dbReference type="ARBA" id="ARBA00023136"/>
    </source>
</evidence>
<dbReference type="Gene3D" id="1.10.8.10">
    <property type="entry name" value="DNA helicase RuvA subunit, C-terminal domain"/>
    <property type="match status" value="1"/>
</dbReference>
<evidence type="ECO:0000256" key="6">
    <source>
        <dbReference type="SAM" id="MobiDB-lite"/>
    </source>
</evidence>
<dbReference type="PANTHER" id="PTHR10677:SF53">
    <property type="entry name" value="UBIQUILIN-RELATED"/>
    <property type="match status" value="1"/>
</dbReference>
<dbReference type="Pfam" id="PF01694">
    <property type="entry name" value="Rhomboid"/>
    <property type="match status" value="1"/>
</dbReference>
<dbReference type="GO" id="GO:0004252">
    <property type="term" value="F:serine-type endopeptidase activity"/>
    <property type="evidence" value="ECO:0007669"/>
    <property type="project" value="InterPro"/>
</dbReference>
<keyword evidence="3" id="KW-0812">Transmembrane</keyword>
<organism evidence="8 9">
    <name type="scientific">Camellia sinensis var. sinensis</name>
    <name type="common">China tea</name>
    <dbReference type="NCBI Taxonomy" id="542762"/>
    <lineage>
        <taxon>Eukaryota</taxon>
        <taxon>Viridiplantae</taxon>
        <taxon>Streptophyta</taxon>
        <taxon>Embryophyta</taxon>
        <taxon>Tracheophyta</taxon>
        <taxon>Spermatophyta</taxon>
        <taxon>Magnoliopsida</taxon>
        <taxon>eudicotyledons</taxon>
        <taxon>Gunneridae</taxon>
        <taxon>Pentapetalae</taxon>
        <taxon>asterids</taxon>
        <taxon>Ericales</taxon>
        <taxon>Theaceae</taxon>
        <taxon>Camellia</taxon>
    </lineage>
</organism>
<dbReference type="GO" id="GO:0005829">
    <property type="term" value="C:cytosol"/>
    <property type="evidence" value="ECO:0007669"/>
    <property type="project" value="TreeGrafter"/>
</dbReference>
<evidence type="ECO:0000313" key="8">
    <source>
        <dbReference type="EMBL" id="THG13201.1"/>
    </source>
</evidence>
<dbReference type="PROSITE" id="PS50030">
    <property type="entry name" value="UBA"/>
    <property type="match status" value="1"/>
</dbReference>
<comment type="similarity">
    <text evidence="2">Belongs to the peptidase S54 family.</text>
</comment>
<proteinExistence type="inferred from homology"/>
<feature type="domain" description="UBA" evidence="7">
    <location>
        <begin position="237"/>
        <end position="281"/>
    </location>
</feature>
<dbReference type="GO" id="GO:0016020">
    <property type="term" value="C:membrane"/>
    <property type="evidence" value="ECO:0007669"/>
    <property type="project" value="UniProtKB-SubCell"/>
</dbReference>
<evidence type="ECO:0000256" key="2">
    <source>
        <dbReference type="ARBA" id="ARBA00009045"/>
    </source>
</evidence>
<sequence length="284" mass="31634">MRTIANQQPISSYLVVTIHHWGTSQGSSVMDGSSVVQQSSNQDPSFQRVPQSQQQQRASNATSLPTSRMGQVSLPPGPHVPGSFIQDPNNIAQLQKKPRLDIKQEDIMQQLEKLGPLEWDKVVHGHEAWRLITCIWLHAGVIHLLANILSLSNMLGSNSQLREMMQNPEFIRQLTSPETMQHLVLPHLYQVLTFLVAINERELVNGTLDNMGLEMLMNMFAGPGIGSLAVPVRSDVPPEELYATQLSQLQEMDFFDTRENIQALIATVGNVHVAVEWLLGNPGQ</sequence>
<keyword evidence="9" id="KW-1185">Reference proteome</keyword>
<accession>A0A4S4EAL1</accession>
<evidence type="ECO:0000256" key="4">
    <source>
        <dbReference type="ARBA" id="ARBA00022989"/>
    </source>
</evidence>
<dbReference type="AlphaFoldDB" id="A0A4S4EAL1"/>
<dbReference type="InterPro" id="IPR015940">
    <property type="entry name" value="UBA"/>
</dbReference>
<dbReference type="Pfam" id="PF00627">
    <property type="entry name" value="UBA"/>
    <property type="match status" value="1"/>
</dbReference>
<dbReference type="InterPro" id="IPR009060">
    <property type="entry name" value="UBA-like_sf"/>
</dbReference>
<dbReference type="STRING" id="542762.A0A4S4EAL1"/>
<reference evidence="8 9" key="1">
    <citation type="journal article" date="2018" name="Proc. Natl. Acad. Sci. U.S.A.">
        <title>Draft genome sequence of Camellia sinensis var. sinensis provides insights into the evolution of the tea genome and tea quality.</title>
        <authorList>
            <person name="Wei C."/>
            <person name="Yang H."/>
            <person name="Wang S."/>
            <person name="Zhao J."/>
            <person name="Liu C."/>
            <person name="Gao L."/>
            <person name="Xia E."/>
            <person name="Lu Y."/>
            <person name="Tai Y."/>
            <person name="She G."/>
            <person name="Sun J."/>
            <person name="Cao H."/>
            <person name="Tong W."/>
            <person name="Gao Q."/>
            <person name="Li Y."/>
            <person name="Deng W."/>
            <person name="Jiang X."/>
            <person name="Wang W."/>
            <person name="Chen Q."/>
            <person name="Zhang S."/>
            <person name="Li H."/>
            <person name="Wu J."/>
            <person name="Wang P."/>
            <person name="Li P."/>
            <person name="Shi C."/>
            <person name="Zheng F."/>
            <person name="Jian J."/>
            <person name="Huang B."/>
            <person name="Shan D."/>
            <person name="Shi M."/>
            <person name="Fang C."/>
            <person name="Yue Y."/>
            <person name="Li F."/>
            <person name="Li D."/>
            <person name="Wei S."/>
            <person name="Han B."/>
            <person name="Jiang C."/>
            <person name="Yin Y."/>
            <person name="Xia T."/>
            <person name="Zhang Z."/>
            <person name="Bennetzen J.L."/>
            <person name="Zhao S."/>
            <person name="Wan X."/>
        </authorList>
    </citation>
    <scope>NUCLEOTIDE SEQUENCE [LARGE SCALE GENOMIC DNA]</scope>
    <source>
        <strain evidence="9">cv. Shuchazao</strain>
        <tissue evidence="8">Leaf</tissue>
    </source>
</reference>
<dbReference type="PANTHER" id="PTHR10677">
    <property type="entry name" value="UBIQUILIN"/>
    <property type="match status" value="1"/>
</dbReference>
<dbReference type="EMBL" id="SDRB02006040">
    <property type="protein sequence ID" value="THG13201.1"/>
    <property type="molecule type" value="Genomic_DNA"/>
</dbReference>
<comment type="caution">
    <text evidence="8">The sequence shown here is derived from an EMBL/GenBank/DDBJ whole genome shotgun (WGS) entry which is preliminary data.</text>
</comment>
<evidence type="ECO:0000259" key="7">
    <source>
        <dbReference type="PROSITE" id="PS50030"/>
    </source>
</evidence>
<dbReference type="SMART" id="SM00165">
    <property type="entry name" value="UBA"/>
    <property type="match status" value="1"/>
</dbReference>
<dbReference type="Proteomes" id="UP000306102">
    <property type="component" value="Unassembled WGS sequence"/>
</dbReference>
<feature type="compositionally biased region" description="Low complexity" evidence="6">
    <location>
        <begin position="44"/>
        <end position="57"/>
    </location>
</feature>
<dbReference type="GO" id="GO:0006511">
    <property type="term" value="P:ubiquitin-dependent protein catabolic process"/>
    <property type="evidence" value="ECO:0007669"/>
    <property type="project" value="TreeGrafter"/>
</dbReference>
<comment type="subcellular location">
    <subcellularLocation>
        <location evidence="1">Membrane</location>
        <topology evidence="1">Multi-pass membrane protein</topology>
    </subcellularLocation>
</comment>
<dbReference type="InterPro" id="IPR022764">
    <property type="entry name" value="Peptidase_S54_rhomboid_dom"/>
</dbReference>
<keyword evidence="5" id="KW-0472">Membrane</keyword>
<dbReference type="GO" id="GO:0031593">
    <property type="term" value="F:polyubiquitin modification-dependent protein binding"/>
    <property type="evidence" value="ECO:0007669"/>
    <property type="project" value="TreeGrafter"/>
</dbReference>
<evidence type="ECO:0000256" key="1">
    <source>
        <dbReference type="ARBA" id="ARBA00004141"/>
    </source>
</evidence>
<dbReference type="Gene3D" id="1.20.1540.10">
    <property type="entry name" value="Rhomboid-like"/>
    <property type="match status" value="1"/>
</dbReference>
<gene>
    <name evidence="8" type="ORF">TEA_004511</name>
</gene>
<dbReference type="SUPFAM" id="SSF144091">
    <property type="entry name" value="Rhomboid-like"/>
    <property type="match status" value="1"/>
</dbReference>
<dbReference type="InterPro" id="IPR035952">
    <property type="entry name" value="Rhomboid-like_sf"/>
</dbReference>
<dbReference type="CDD" id="cd14399">
    <property type="entry name" value="UBA_PLICs"/>
    <property type="match status" value="1"/>
</dbReference>
<name>A0A4S4EAL1_CAMSN</name>
<keyword evidence="4" id="KW-1133">Transmembrane helix</keyword>
<evidence type="ECO:0000313" key="9">
    <source>
        <dbReference type="Proteomes" id="UP000306102"/>
    </source>
</evidence>
<feature type="compositionally biased region" description="Polar residues" evidence="6">
    <location>
        <begin position="58"/>
        <end position="70"/>
    </location>
</feature>
<feature type="region of interest" description="Disordered" evidence="6">
    <location>
        <begin position="26"/>
        <end position="87"/>
    </location>
</feature>
<protein>
    <recommendedName>
        <fullName evidence="7">UBA domain-containing protein</fullName>
    </recommendedName>
</protein>
<dbReference type="InterPro" id="IPR015496">
    <property type="entry name" value="Ubiquilin"/>
</dbReference>
<dbReference type="SUPFAM" id="SSF46934">
    <property type="entry name" value="UBA-like"/>
    <property type="match status" value="1"/>
</dbReference>